<sequence>MTITVCHQETSRLTLPSCWNLCVGKSSRQQAKGQGYRRSFELLTLQSFPGTPQCQHTSIYHHDCGEGK</sequence>
<accession>A0A1D2MD32</accession>
<name>A0A1D2MD32_ORCCI</name>
<reference evidence="1 2" key="1">
    <citation type="journal article" date="2016" name="Genome Biol. Evol.">
        <title>Gene Family Evolution Reflects Adaptation to Soil Environmental Stressors in the Genome of the Collembolan Orchesella cincta.</title>
        <authorList>
            <person name="Faddeeva-Vakhrusheva A."/>
            <person name="Derks M.F."/>
            <person name="Anvar S.Y."/>
            <person name="Agamennone V."/>
            <person name="Suring W."/>
            <person name="Smit S."/>
            <person name="van Straalen N.M."/>
            <person name="Roelofs D."/>
        </authorList>
    </citation>
    <scope>NUCLEOTIDE SEQUENCE [LARGE SCALE GENOMIC DNA]</scope>
    <source>
        <tissue evidence="1">Mixed pool</tissue>
    </source>
</reference>
<protein>
    <submittedName>
        <fullName evidence="1">Uncharacterized protein</fullName>
    </submittedName>
</protein>
<dbReference type="Proteomes" id="UP000094527">
    <property type="component" value="Unassembled WGS sequence"/>
</dbReference>
<keyword evidence="2" id="KW-1185">Reference proteome</keyword>
<dbReference type="AlphaFoldDB" id="A0A1D2MD32"/>
<dbReference type="EMBL" id="LJIJ01001745">
    <property type="protein sequence ID" value="ODM90917.1"/>
    <property type="molecule type" value="Genomic_DNA"/>
</dbReference>
<gene>
    <name evidence="1" type="ORF">Ocin01_15764</name>
</gene>
<evidence type="ECO:0000313" key="2">
    <source>
        <dbReference type="Proteomes" id="UP000094527"/>
    </source>
</evidence>
<proteinExistence type="predicted"/>
<comment type="caution">
    <text evidence="1">The sequence shown here is derived from an EMBL/GenBank/DDBJ whole genome shotgun (WGS) entry which is preliminary data.</text>
</comment>
<evidence type="ECO:0000313" key="1">
    <source>
        <dbReference type="EMBL" id="ODM90917.1"/>
    </source>
</evidence>
<organism evidence="1 2">
    <name type="scientific">Orchesella cincta</name>
    <name type="common">Springtail</name>
    <name type="synonym">Podura cincta</name>
    <dbReference type="NCBI Taxonomy" id="48709"/>
    <lineage>
        <taxon>Eukaryota</taxon>
        <taxon>Metazoa</taxon>
        <taxon>Ecdysozoa</taxon>
        <taxon>Arthropoda</taxon>
        <taxon>Hexapoda</taxon>
        <taxon>Collembola</taxon>
        <taxon>Entomobryomorpha</taxon>
        <taxon>Entomobryoidea</taxon>
        <taxon>Orchesellidae</taxon>
        <taxon>Orchesellinae</taxon>
        <taxon>Orchesella</taxon>
    </lineage>
</organism>